<sequence>MRPRSIHLLLALFLAAPAPAATTVKLPPWACGTGDRILRSGFDGPEFVPSQPSGGSGSTGTGWQIRQYSLGGLGTGTQTVHLSIPPDYDPRIAWPLVIVLHGYAGTPVNADAYARSARNAWESATSAHRPIIAAPVANGPSGSWLNPPAAGYSDYDFLAAVAQDLPTAYNIDRARMYLWGFSAGGGVAHDLLVNGAVPELDENHLAAYSVGSARLYALACAGQSEAGCQNRLNTQARKLPLDIHLGTTDPMYGSPYFASQDPVRFQTAGWVAGDTLNYVTFNGGHTYGVTQVGETWSYLCRFAVTP</sequence>
<comment type="subcellular location">
    <subcellularLocation>
        <location evidence="1">Secreted</location>
    </subcellularLocation>
</comment>
<protein>
    <recommendedName>
        <fullName evidence="13">Poly(3-hydroxybutyrate) depolymerase</fullName>
    </recommendedName>
</protein>
<comment type="similarity">
    <text evidence="2">Belongs to the faeC family.</text>
</comment>
<dbReference type="Gene3D" id="3.40.50.1820">
    <property type="entry name" value="alpha/beta hydrolase"/>
    <property type="match status" value="1"/>
</dbReference>
<evidence type="ECO:0000256" key="6">
    <source>
        <dbReference type="ARBA" id="ARBA00022801"/>
    </source>
</evidence>
<dbReference type="SUPFAM" id="SSF53474">
    <property type="entry name" value="alpha/beta-Hydrolases"/>
    <property type="match status" value="1"/>
</dbReference>
<dbReference type="Proteomes" id="UP001064632">
    <property type="component" value="Chromosome"/>
</dbReference>
<feature type="chain" id="PRO_5047390718" description="Poly(3-hydroxybutyrate) depolymerase" evidence="10">
    <location>
        <begin position="21"/>
        <end position="306"/>
    </location>
</feature>
<accession>A0ABY6BG49</accession>
<dbReference type="EMBL" id="CP104694">
    <property type="protein sequence ID" value="UXI68739.1"/>
    <property type="molecule type" value="Genomic_DNA"/>
</dbReference>
<keyword evidence="4" id="KW-0858">Xylan degradation</keyword>
<evidence type="ECO:0000256" key="5">
    <source>
        <dbReference type="ARBA" id="ARBA00022729"/>
    </source>
</evidence>
<keyword evidence="5 10" id="KW-0732">Signal</keyword>
<evidence type="ECO:0000313" key="11">
    <source>
        <dbReference type="EMBL" id="UXI68739.1"/>
    </source>
</evidence>
<keyword evidence="7" id="KW-0119">Carbohydrate metabolism</keyword>
<evidence type="ECO:0000256" key="7">
    <source>
        <dbReference type="ARBA" id="ARBA00023277"/>
    </source>
</evidence>
<name>A0ABY6BG49_9GAMM</name>
<evidence type="ECO:0000256" key="2">
    <source>
        <dbReference type="ARBA" id="ARBA00010278"/>
    </source>
</evidence>
<gene>
    <name evidence="11" type="ORF">N4264_03545</name>
</gene>
<feature type="signal peptide" evidence="10">
    <location>
        <begin position="1"/>
        <end position="20"/>
    </location>
</feature>
<evidence type="ECO:0000256" key="9">
    <source>
        <dbReference type="ARBA" id="ARBA00025250"/>
    </source>
</evidence>
<organism evidence="11 12">
    <name type="scientific">Tahibacter amnicola</name>
    <dbReference type="NCBI Taxonomy" id="2976241"/>
    <lineage>
        <taxon>Bacteria</taxon>
        <taxon>Pseudomonadati</taxon>
        <taxon>Pseudomonadota</taxon>
        <taxon>Gammaproteobacteria</taxon>
        <taxon>Lysobacterales</taxon>
        <taxon>Rhodanobacteraceae</taxon>
        <taxon>Tahibacter</taxon>
    </lineage>
</organism>
<keyword evidence="6" id="KW-0378">Hydrolase</keyword>
<evidence type="ECO:0000256" key="8">
    <source>
        <dbReference type="ARBA" id="ARBA00023326"/>
    </source>
</evidence>
<dbReference type="RefSeq" id="WP_261695698.1">
    <property type="nucleotide sequence ID" value="NZ_CP104694.1"/>
</dbReference>
<keyword evidence="3" id="KW-0964">Secreted</keyword>
<evidence type="ECO:0000256" key="10">
    <source>
        <dbReference type="SAM" id="SignalP"/>
    </source>
</evidence>
<evidence type="ECO:0008006" key="13">
    <source>
        <dbReference type="Google" id="ProtNLM"/>
    </source>
</evidence>
<evidence type="ECO:0000256" key="4">
    <source>
        <dbReference type="ARBA" id="ARBA00022651"/>
    </source>
</evidence>
<dbReference type="InterPro" id="IPR029058">
    <property type="entry name" value="AB_hydrolase_fold"/>
</dbReference>
<proteinExistence type="inferred from homology"/>
<comment type="function">
    <text evidence="9">Involved in degradation of plant cell walls. Hydrolyzes the feruloyl-arabinose ester bond in arabinoxylans, and the feruloyl-galactose ester bond in pectin. Active against paranitrophenyl-acetate, methyl ferulate and wheat arabinoxylan.</text>
</comment>
<keyword evidence="8" id="KW-0624">Polysaccharide degradation</keyword>
<evidence type="ECO:0000256" key="1">
    <source>
        <dbReference type="ARBA" id="ARBA00004613"/>
    </source>
</evidence>
<dbReference type="InterPro" id="IPR043595">
    <property type="entry name" value="FaeB/C/D"/>
</dbReference>
<dbReference type="PANTHER" id="PTHR38050:SF1">
    <property type="entry name" value="FERULOYL ESTERASE C"/>
    <property type="match status" value="1"/>
</dbReference>
<evidence type="ECO:0000256" key="3">
    <source>
        <dbReference type="ARBA" id="ARBA00022525"/>
    </source>
</evidence>
<reference evidence="11" key="1">
    <citation type="submission" date="2022-09" db="EMBL/GenBank/DDBJ databases">
        <title>Tahibacter sp. nov., isolated from a fresh water.</title>
        <authorList>
            <person name="Baek J.H."/>
            <person name="Lee J.K."/>
            <person name="Kim J.M."/>
            <person name="Jeon C.O."/>
        </authorList>
    </citation>
    <scope>NUCLEOTIDE SEQUENCE</scope>
    <source>
        <strain evidence="11">W38</strain>
    </source>
</reference>
<dbReference type="PANTHER" id="PTHR38050">
    <property type="match status" value="1"/>
</dbReference>
<keyword evidence="12" id="KW-1185">Reference proteome</keyword>
<evidence type="ECO:0000313" key="12">
    <source>
        <dbReference type="Proteomes" id="UP001064632"/>
    </source>
</evidence>